<reference evidence="3 4" key="1">
    <citation type="submission" date="2017-11" db="EMBL/GenBank/DDBJ databases">
        <title>Complete genome sequence of Spiroplasma clarkii CN-5 (DSM 19994).</title>
        <authorList>
            <person name="Tsai Y.-M."/>
            <person name="Chang A."/>
            <person name="Lo W.-S."/>
            <person name="Kuo C.-H."/>
        </authorList>
    </citation>
    <scope>NUCLEOTIDE SEQUENCE [LARGE SCALE GENOMIC DNA]</scope>
    <source>
        <strain evidence="3 4">CN-5</strain>
    </source>
</reference>
<dbReference type="SUPFAM" id="SSF54211">
    <property type="entry name" value="Ribosomal protein S5 domain 2-like"/>
    <property type="match status" value="1"/>
</dbReference>
<dbReference type="OrthoDB" id="9813771at2"/>
<keyword evidence="4" id="KW-1185">Reference proteome</keyword>
<dbReference type="KEGG" id="scla:SCLARK_00188"/>
<gene>
    <name evidence="3" type="ORF">SCLAR_v1c00790</name>
</gene>
<evidence type="ECO:0000313" key="3">
    <source>
        <dbReference type="EMBL" id="ATX70414.1"/>
    </source>
</evidence>
<dbReference type="InterPro" id="IPR020568">
    <property type="entry name" value="Ribosomal_Su5_D2-typ_SF"/>
</dbReference>
<dbReference type="PANTHER" id="PTHR16301:SF20">
    <property type="entry name" value="IMPACT FAMILY MEMBER YIGZ"/>
    <property type="match status" value="1"/>
</dbReference>
<name>A0A1Y0KYZ9_9MOLU</name>
<dbReference type="EMBL" id="CP024870">
    <property type="protein sequence ID" value="ATX70414.1"/>
    <property type="molecule type" value="Genomic_DNA"/>
</dbReference>
<dbReference type="AlphaFoldDB" id="A0A1Y0KYZ9"/>
<proteinExistence type="inferred from homology"/>
<dbReference type="Pfam" id="PF01205">
    <property type="entry name" value="Impact_N"/>
    <property type="match status" value="1"/>
</dbReference>
<dbReference type="RefSeq" id="WP_100253978.1">
    <property type="nucleotide sequence ID" value="NZ_CP015819.1"/>
</dbReference>
<dbReference type="InterPro" id="IPR001498">
    <property type="entry name" value="Impact_N"/>
</dbReference>
<protein>
    <recommendedName>
        <fullName evidence="2">Impact N-terminal domain-containing protein</fullName>
    </recommendedName>
</protein>
<dbReference type="InterPro" id="IPR023582">
    <property type="entry name" value="Impact"/>
</dbReference>
<dbReference type="GO" id="GO:0006446">
    <property type="term" value="P:regulation of translational initiation"/>
    <property type="evidence" value="ECO:0007669"/>
    <property type="project" value="TreeGrafter"/>
</dbReference>
<comment type="similarity">
    <text evidence="1">Belongs to the IMPACT family.</text>
</comment>
<evidence type="ECO:0000259" key="2">
    <source>
        <dbReference type="Pfam" id="PF01205"/>
    </source>
</evidence>
<evidence type="ECO:0000313" key="4">
    <source>
        <dbReference type="Proteomes" id="UP000231179"/>
    </source>
</evidence>
<dbReference type="Gene3D" id="3.30.230.30">
    <property type="entry name" value="Impact, N-terminal domain"/>
    <property type="match status" value="1"/>
</dbReference>
<dbReference type="GO" id="GO:0005737">
    <property type="term" value="C:cytoplasm"/>
    <property type="evidence" value="ECO:0007669"/>
    <property type="project" value="TreeGrafter"/>
</dbReference>
<dbReference type="PANTHER" id="PTHR16301">
    <property type="entry name" value="IMPACT-RELATED"/>
    <property type="match status" value="1"/>
</dbReference>
<evidence type="ECO:0000256" key="1">
    <source>
        <dbReference type="ARBA" id="ARBA00007665"/>
    </source>
</evidence>
<accession>A0A1Y0KYZ9</accession>
<sequence length="196" mass="22669">MKVLQENKVYMFEEVILKSRFITYIGIVNTKTELENFIKKHKSTSARHNCWAYKIGLENNNYGYNNDGEPTGTAGEPLLKLIQVNELTNVVIFCVRYYGGIKLGTGGLQRAYSNGAIQLLKDVLVRELQLLFHVKIKFKISQIKFITNTLNNLEIIDLNKLFEDDWVIFDFKITDLSFLAAIKSYCEIIYQSQAYF</sequence>
<organism evidence="3 4">
    <name type="scientific">Spiroplasma clarkii</name>
    <dbReference type="NCBI Taxonomy" id="2139"/>
    <lineage>
        <taxon>Bacteria</taxon>
        <taxon>Bacillati</taxon>
        <taxon>Mycoplasmatota</taxon>
        <taxon>Mollicutes</taxon>
        <taxon>Entomoplasmatales</taxon>
        <taxon>Spiroplasmataceae</taxon>
        <taxon>Spiroplasma</taxon>
    </lineage>
</organism>
<feature type="domain" description="Impact N-terminal" evidence="2">
    <location>
        <begin position="18"/>
        <end position="119"/>
    </location>
</feature>
<dbReference type="Proteomes" id="UP000231179">
    <property type="component" value="Chromosome"/>
</dbReference>
<dbReference type="InterPro" id="IPR036956">
    <property type="entry name" value="Impact_N_sf"/>
</dbReference>